<evidence type="ECO:0000313" key="3">
    <source>
        <dbReference type="Proteomes" id="UP000430232"/>
    </source>
</evidence>
<dbReference type="PANTHER" id="PTHR40943">
    <property type="entry name" value="CYTOPLASMIC PROTEIN-RELATED"/>
    <property type="match status" value="1"/>
</dbReference>
<sequence length="261" mass="28234">MKVERDLSNGAMPEMQRLAALQSRPRSFIDMKVFASDASQGVASCDLPSDDRFQSSRRLLDLPPGLVTAGAITLAQDSGTVSFQPADEFVVVSEGAVTFTQGEHALMLRPGDSAVLRQGAAYSWAATGPTSIIFMRYQNGGSADGTIVPIDGAPQLAPSGAPLAELLLTPTPQCRNQTDYRSADGQFTCGTWDSTPYHRTAMLYHHYELMYLLEGSVTFVDEAGRRATFSRGDIFLVEQGAKCSWESLGHVAKVYAIFRPA</sequence>
<dbReference type="EMBL" id="VZOJ01000002">
    <property type="protein sequence ID" value="KAB0644536.1"/>
    <property type="molecule type" value="Genomic_DNA"/>
</dbReference>
<gene>
    <name evidence="2" type="ORF">F7R21_01670</name>
</gene>
<protein>
    <submittedName>
        <fullName evidence="2">DUF861 domain-containing protein</fullName>
    </submittedName>
</protein>
<dbReference type="AlphaFoldDB" id="A0A6H9SXD5"/>
<dbReference type="RefSeq" id="WP_151062567.1">
    <property type="nucleotide sequence ID" value="NZ_CABVPL010000004.1"/>
</dbReference>
<feature type="domain" description="(S)-ureidoglycine aminohydrolase cupin" evidence="1">
    <location>
        <begin position="82"/>
        <end position="126"/>
    </location>
</feature>
<feature type="domain" description="(S)-ureidoglycine aminohydrolase cupin" evidence="1">
    <location>
        <begin position="182"/>
        <end position="255"/>
    </location>
</feature>
<dbReference type="InterPro" id="IPR011051">
    <property type="entry name" value="RmlC_Cupin_sf"/>
</dbReference>
<name>A0A6H9SXD5_9BURK</name>
<dbReference type="PANTHER" id="PTHR40943:SF1">
    <property type="entry name" value="CYTOPLASMIC PROTEIN"/>
    <property type="match status" value="1"/>
</dbReference>
<dbReference type="Proteomes" id="UP000430232">
    <property type="component" value="Unassembled WGS sequence"/>
</dbReference>
<dbReference type="Gene3D" id="2.60.120.10">
    <property type="entry name" value="Jelly Rolls"/>
    <property type="match status" value="2"/>
</dbReference>
<comment type="caution">
    <text evidence="2">The sequence shown here is derived from an EMBL/GenBank/DDBJ whole genome shotgun (WGS) entry which is preliminary data.</text>
</comment>
<evidence type="ECO:0000313" key="2">
    <source>
        <dbReference type="EMBL" id="KAB0644536.1"/>
    </source>
</evidence>
<dbReference type="InterPro" id="IPR008579">
    <property type="entry name" value="UGlyAH_Cupin_dom"/>
</dbReference>
<dbReference type="Pfam" id="PF05899">
    <property type="entry name" value="Cupin_3"/>
    <property type="match status" value="2"/>
</dbReference>
<accession>A0A6H9SXD5</accession>
<organism evidence="2 3">
    <name type="scientific">Burkholderia latens</name>
    <dbReference type="NCBI Taxonomy" id="488446"/>
    <lineage>
        <taxon>Bacteria</taxon>
        <taxon>Pseudomonadati</taxon>
        <taxon>Pseudomonadota</taxon>
        <taxon>Betaproteobacteria</taxon>
        <taxon>Burkholderiales</taxon>
        <taxon>Burkholderiaceae</taxon>
        <taxon>Burkholderia</taxon>
        <taxon>Burkholderia cepacia complex</taxon>
    </lineage>
</organism>
<evidence type="ECO:0000259" key="1">
    <source>
        <dbReference type="Pfam" id="PF05899"/>
    </source>
</evidence>
<dbReference type="OrthoDB" id="9799053at2"/>
<dbReference type="CDD" id="cd02227">
    <property type="entry name" value="cupin_TM1112-like"/>
    <property type="match status" value="1"/>
</dbReference>
<dbReference type="InterPro" id="IPR014710">
    <property type="entry name" value="RmlC-like_jellyroll"/>
</dbReference>
<keyword evidence="3" id="KW-1185">Reference proteome</keyword>
<reference evidence="2 3" key="1">
    <citation type="submission" date="2019-09" db="EMBL/GenBank/DDBJ databases">
        <title>Draft genome sequences of 48 bacterial type strains from the CCUG.</title>
        <authorList>
            <person name="Tunovic T."/>
            <person name="Pineiro-Iglesias B."/>
            <person name="Unosson C."/>
            <person name="Inganas E."/>
            <person name="Ohlen M."/>
            <person name="Cardew S."/>
            <person name="Jensie-Markopoulos S."/>
            <person name="Salva-Serra F."/>
            <person name="Jaen-Luchoro D."/>
            <person name="Karlsson R."/>
            <person name="Svensson-Stadler L."/>
            <person name="Chun J."/>
            <person name="Moore E."/>
        </authorList>
    </citation>
    <scope>NUCLEOTIDE SEQUENCE [LARGE SCALE GENOMIC DNA]</scope>
    <source>
        <strain evidence="2 3">CCUG 54555</strain>
    </source>
</reference>
<dbReference type="SUPFAM" id="SSF51182">
    <property type="entry name" value="RmlC-like cupins"/>
    <property type="match status" value="1"/>
</dbReference>
<proteinExistence type="predicted"/>
<dbReference type="GeneID" id="99793658"/>